<comment type="caution">
    <text evidence="8">The sequence shown here is derived from an EMBL/GenBank/DDBJ whole genome shotgun (WGS) entry which is preliminary data.</text>
</comment>
<accession>A0A2U1KWJ7</accession>
<evidence type="ECO:0000313" key="9">
    <source>
        <dbReference type="Proteomes" id="UP000245207"/>
    </source>
</evidence>
<evidence type="ECO:0000256" key="1">
    <source>
        <dbReference type="ARBA" id="ARBA00022723"/>
    </source>
</evidence>
<dbReference type="GO" id="GO:0005634">
    <property type="term" value="C:nucleus"/>
    <property type="evidence" value="ECO:0007669"/>
    <property type="project" value="TreeGrafter"/>
</dbReference>
<evidence type="ECO:0000256" key="2">
    <source>
        <dbReference type="ARBA" id="ARBA00022771"/>
    </source>
</evidence>
<protein>
    <recommendedName>
        <fullName evidence="7">BED-type domain-containing protein</fullName>
    </recommendedName>
</protein>
<dbReference type="AlphaFoldDB" id="A0A2U1KWJ7"/>
<evidence type="ECO:0000259" key="7">
    <source>
        <dbReference type="PROSITE" id="PS50808"/>
    </source>
</evidence>
<keyword evidence="6" id="KW-0812">Transmembrane</keyword>
<dbReference type="GO" id="GO:0006357">
    <property type="term" value="P:regulation of transcription by RNA polymerase II"/>
    <property type="evidence" value="ECO:0007669"/>
    <property type="project" value="TreeGrafter"/>
</dbReference>
<feature type="transmembrane region" description="Helical" evidence="6">
    <location>
        <begin position="253"/>
        <end position="281"/>
    </location>
</feature>
<dbReference type="SUPFAM" id="SSF57667">
    <property type="entry name" value="beta-beta-alpha zinc fingers"/>
    <property type="match status" value="1"/>
</dbReference>
<proteinExistence type="predicted"/>
<dbReference type="Pfam" id="PF02892">
    <property type="entry name" value="zf-BED"/>
    <property type="match status" value="1"/>
</dbReference>
<dbReference type="EMBL" id="PKPP01013288">
    <property type="protein sequence ID" value="PWA41131.1"/>
    <property type="molecule type" value="Genomic_DNA"/>
</dbReference>
<keyword evidence="6" id="KW-1133">Transmembrane helix</keyword>
<reference evidence="8 9" key="1">
    <citation type="journal article" date="2018" name="Mol. Plant">
        <title>The genome of Artemisia annua provides insight into the evolution of Asteraceae family and artemisinin biosynthesis.</title>
        <authorList>
            <person name="Shen Q."/>
            <person name="Zhang L."/>
            <person name="Liao Z."/>
            <person name="Wang S."/>
            <person name="Yan T."/>
            <person name="Shi P."/>
            <person name="Liu M."/>
            <person name="Fu X."/>
            <person name="Pan Q."/>
            <person name="Wang Y."/>
            <person name="Lv Z."/>
            <person name="Lu X."/>
            <person name="Zhang F."/>
            <person name="Jiang W."/>
            <person name="Ma Y."/>
            <person name="Chen M."/>
            <person name="Hao X."/>
            <person name="Li L."/>
            <person name="Tang Y."/>
            <person name="Lv G."/>
            <person name="Zhou Y."/>
            <person name="Sun X."/>
            <person name="Brodelius P.E."/>
            <person name="Rose J.K.C."/>
            <person name="Tang K."/>
        </authorList>
    </citation>
    <scope>NUCLEOTIDE SEQUENCE [LARGE SCALE GENOMIC DNA]</scope>
    <source>
        <strain evidence="9">cv. Huhao1</strain>
        <tissue evidence="8">Leaf</tissue>
    </source>
</reference>
<dbReference type="GO" id="GO:1990837">
    <property type="term" value="F:sequence-specific double-stranded DNA binding"/>
    <property type="evidence" value="ECO:0007669"/>
    <property type="project" value="TreeGrafter"/>
</dbReference>
<evidence type="ECO:0000256" key="4">
    <source>
        <dbReference type="PROSITE-ProRule" id="PRU00027"/>
    </source>
</evidence>
<dbReference type="PANTHER" id="PTHR34396:SF25">
    <property type="entry name" value="BOUNDARY ELEMENT ASSOCIATED FACTOR"/>
    <property type="match status" value="1"/>
</dbReference>
<dbReference type="InterPro" id="IPR053031">
    <property type="entry name" value="Cuticle_assoc_protein"/>
</dbReference>
<keyword evidence="1" id="KW-0479">Metal-binding</keyword>
<feature type="compositionally biased region" description="Polar residues" evidence="5">
    <location>
        <begin position="1"/>
        <end position="15"/>
    </location>
</feature>
<dbReference type="InterPro" id="IPR003656">
    <property type="entry name" value="Znf_BED"/>
</dbReference>
<organism evidence="8 9">
    <name type="scientific">Artemisia annua</name>
    <name type="common">Sweet wormwood</name>
    <dbReference type="NCBI Taxonomy" id="35608"/>
    <lineage>
        <taxon>Eukaryota</taxon>
        <taxon>Viridiplantae</taxon>
        <taxon>Streptophyta</taxon>
        <taxon>Embryophyta</taxon>
        <taxon>Tracheophyta</taxon>
        <taxon>Spermatophyta</taxon>
        <taxon>Magnoliopsida</taxon>
        <taxon>eudicotyledons</taxon>
        <taxon>Gunneridae</taxon>
        <taxon>Pentapetalae</taxon>
        <taxon>asterids</taxon>
        <taxon>campanulids</taxon>
        <taxon>Asterales</taxon>
        <taxon>Asteraceae</taxon>
        <taxon>Asteroideae</taxon>
        <taxon>Anthemideae</taxon>
        <taxon>Artemisiinae</taxon>
        <taxon>Artemisia</taxon>
    </lineage>
</organism>
<dbReference type="OrthoDB" id="1432712at2759"/>
<dbReference type="SMART" id="SM00614">
    <property type="entry name" value="ZnF_BED"/>
    <property type="match status" value="1"/>
</dbReference>
<keyword evidence="2 4" id="KW-0863">Zinc-finger</keyword>
<dbReference type="PANTHER" id="PTHR34396">
    <property type="entry name" value="OS03G0264950 PROTEIN-RELATED"/>
    <property type="match status" value="1"/>
</dbReference>
<name>A0A2U1KWJ7_ARTAN</name>
<dbReference type="GO" id="GO:0008270">
    <property type="term" value="F:zinc ion binding"/>
    <property type="evidence" value="ECO:0007669"/>
    <property type="project" value="UniProtKB-KW"/>
</dbReference>
<dbReference type="PROSITE" id="PS50808">
    <property type="entry name" value="ZF_BED"/>
    <property type="match status" value="1"/>
</dbReference>
<feature type="domain" description="BED-type" evidence="7">
    <location>
        <begin position="50"/>
        <end position="115"/>
    </location>
</feature>
<feature type="region of interest" description="Disordered" evidence="5">
    <location>
        <begin position="1"/>
        <end position="38"/>
    </location>
</feature>
<keyword evidence="3" id="KW-0862">Zinc</keyword>
<evidence type="ECO:0000256" key="3">
    <source>
        <dbReference type="ARBA" id="ARBA00022833"/>
    </source>
</evidence>
<evidence type="ECO:0000313" key="8">
    <source>
        <dbReference type="EMBL" id="PWA41131.1"/>
    </source>
</evidence>
<gene>
    <name evidence="8" type="ORF">CTI12_AA552020</name>
</gene>
<dbReference type="Proteomes" id="UP000245207">
    <property type="component" value="Unassembled WGS sequence"/>
</dbReference>
<evidence type="ECO:0000256" key="6">
    <source>
        <dbReference type="SAM" id="Phobius"/>
    </source>
</evidence>
<keyword evidence="6" id="KW-0472">Membrane</keyword>
<keyword evidence="9" id="KW-1185">Reference proteome</keyword>
<dbReference type="InterPro" id="IPR036236">
    <property type="entry name" value="Znf_C2H2_sf"/>
</dbReference>
<evidence type="ECO:0000256" key="5">
    <source>
        <dbReference type="SAM" id="MobiDB-lite"/>
    </source>
</evidence>
<sequence length="319" mass="36055">METQGETSNANTRIESNGVPPPPMTATATQDQTEEVDASNEVLQVGRKRKLTSPCWNHFKKIQVNGEWKADCNYCHKRLAGSSRHGTKHLNDHYKRCLFRPVSDIRQHILVEEQNKADEKANTEIHTLTEFVKNLFKEYESTAPCAKVKEFEGVGSSPSSSSGPRAGFKKLFSDIATIASKHDNSSVTTELDNYYNEKPLPKDMKLDLLMWWKTNGSKVLAATFFRPPQHHTATGYIAPPPPRYSSQPPHHPYMLHALSIITTIVVHASISLSLLGSCYYIKDMLDRGKRSFICSCLESHRHTSPMFTDDRGLFRSWFG</sequence>